<evidence type="ECO:0000256" key="1">
    <source>
        <dbReference type="ARBA" id="ARBA00023295"/>
    </source>
</evidence>
<dbReference type="InterPro" id="IPR003961">
    <property type="entry name" value="FN3_dom"/>
</dbReference>
<dbReference type="GO" id="GO:0016798">
    <property type="term" value="F:hydrolase activity, acting on glycosyl bonds"/>
    <property type="evidence" value="ECO:0007669"/>
    <property type="project" value="UniProtKB-KW"/>
</dbReference>
<proteinExistence type="predicted"/>
<keyword evidence="4" id="KW-0472">Membrane</keyword>
<evidence type="ECO:0000256" key="2">
    <source>
        <dbReference type="ARBA" id="ARBA00023326"/>
    </source>
</evidence>
<dbReference type="Gene3D" id="2.60.40.2810">
    <property type="match status" value="1"/>
</dbReference>
<keyword evidence="4" id="KW-1133">Transmembrane helix</keyword>
<keyword evidence="7" id="KW-1185">Reference proteome</keyword>
<sequence>MIRQWFSSHRSLVATATSGSVIAAVIAAVAVVSTGYTAQQLDLNDSSVWVVNDSLQSVGRANTTIHSLNSVVSAAGGDLSVAQNGATVLLVDNSNSKLDIIDPATSTVRDSVPLPPGAPEVFLSGENVVIVAKSTGQVWVSPLSDVATFDAQSPAALSLGPGADVSVDDAGMLFAYAPATKQVLRVDPAVSTAVLSSDPVTISTDDPITITSVAGQWALLDARAGRVYTKGQSLDISGGPAGTGPVLQRASSTGSSVLIAGTAGLISVPFDGSSPTSRTVGQSGAPAAPLVRGGCAYAAWAGGQAWRRCAADTSAGVTLALASIPGDARLSFSANGARVVLSDARSGVTWAVQDSAQVIDNWAELIVPKQQQQQQNQQQEDTPPVVEKQQLPPVAVDDQLGARPGRTSPLPVLLNDYDPNGDVLAITSVSDISAKVGHLDVINQNQGLQITLAPTASGSVSFRYTISDGRGGTASAQVTVAIRTPSENSAPRQVRTTKSLVAAGGRVTTSVLGDWIDPDGDPFYLSNASTADPDSVTFQPGGQLSFSDGGTRQGVKTVALSVTDGSAVGTGSLAVTVRAAGRVPIIADPFIVVASAGQNITISPLAHVRGGTGQLRLNSVPAKAGVTIRPSYEAGTFEFTSTQLTTHYIDYVVTDGTQSVTGVVRVDVIAPPDPNTKPITIPKTMFVAALQTGRIDVADSDIDPAGGVLLVTGIEGLAADAGVNAEVLDQRVVRVSLTAPLKAPVRFGYRISNGLADAQGTITVIQIPNPAVLQPPVANDDSITVRVGAAIDIPVLANDVDPDGLPLTLVPTLPQNLPRGAGLLFASGRVLRYLAPQQPGNYTAVYEIQGPDGQSARAQVHIAVREVDLNTNNPPVPQTVVARALAGATVTIPIPLQGIDPDGDTVQLLGQETNPEKGSVTSVGSDSITYKAGDYSAGTDSFEYTVIDALGARATGTVRVGISPKLDGTRNPVARVDSVTVRPGVTVSVQVLANDSDPDGRPLHIVSVAPTDKVTRAVIKGNIVAIAPPTAPGDYAVLYTIANDTGGTSSNFVRVTVDPNAPLAFPVASDTVLTLSDILDRTSVTVDVLANVFFADGSSRDLGLSIYPGFGDVAQVLPTKRVEVKVTAHSQIIPFKVTHPKDPNVFSYAFIWVPGTDDALPQINRNAPALTVKSEARLIIDLNQYVIAVGGKQVRLTDTSTVRATHANGDDLVVGPSTLAFTSAPRYFGQASISFEVTDGQSATDPNGRKSVLVLPITVLPRDNQPPTFEGASLEFEPGQQVTIDLVKLTNYPYLNDLAELSYAVLAPLPVGFTTQLSGQKLTIRANDSAVKGTVSTATIAVRDKLSAGTAGRLTLAVVGSTRPLAAPAPDTAIARRGASTTVDVLANDAATNPFPGEPLRVIAIRGIDGASLPPGVTVTPSADNSRLTVAVSAAAQPVDTTLQYEVADATGDPARYVWGSVTISVQDRPDPVSAVRVTDFGDGRLTIAWNSGAFNNSPITGYAVIETNATTGAPISTTQCSGAQCQVATPGNGPANAVRLAVTATNAIGTSDPASLAGSAWSDVVPPPPADLASSPLDHGIRITWTKPAGSDAGSPITHYVVNVDGAASQDIPVSPGDAVGTAYSATVQDPGIANGSSVAYSVSARNAAPADLANWTRATGTGHPAGPPIKAASPNAAASTDDGTTATLSWDGAFTDNGRGISDYFAAVWPTGSTAPSCALVGSALPAASATVTANDATVKEVGTATQTGFSGLDSAQQYNFVVFAFNGMGCSASAVVTATPYARPGTVSDIRTSSRPQDSGDNTWDFVLRSLNIPNSNQTTPDQFLYQLNGDGVDGSTYGQLPIGSSAFLTTSDNSQYGVDVQVRVKACTTYPGAPTLCSRDWSAYFEVGVPVDNSHLGDLSFTQNPPDPGNPGAPITATWSWTSAPAGAGYDSVTYNCGDGDQPMTQIGSCDVTEIGTGGTDFPNISVTITSNGRSYTRNYDWQNPQN</sequence>
<feature type="transmembrane region" description="Helical" evidence="4">
    <location>
        <begin position="12"/>
        <end position="36"/>
    </location>
</feature>
<dbReference type="InterPro" id="IPR036116">
    <property type="entry name" value="FN3_sf"/>
</dbReference>
<keyword evidence="2" id="KW-0119">Carbohydrate metabolism</keyword>
<feature type="region of interest" description="Disordered" evidence="3">
    <location>
        <begin position="393"/>
        <end position="412"/>
    </location>
</feature>
<dbReference type="PROSITE" id="PS50853">
    <property type="entry name" value="FN3"/>
    <property type="match status" value="1"/>
</dbReference>
<feature type="domain" description="Fibronectin type-III" evidence="5">
    <location>
        <begin position="1472"/>
        <end position="1569"/>
    </location>
</feature>
<keyword evidence="1" id="KW-0326">Glycosidase</keyword>
<gene>
    <name evidence="6" type="ORF">G3T37_03615</name>
</gene>
<comment type="caution">
    <text evidence="6">The sequence shown here is derived from an EMBL/GenBank/DDBJ whole genome shotgun (WGS) entry which is preliminary data.</text>
</comment>
<accession>A0A7C9TPR2</accession>
<organism evidence="6 7">
    <name type="scientific">Galbitalea soli</name>
    <dbReference type="NCBI Taxonomy" id="1268042"/>
    <lineage>
        <taxon>Bacteria</taxon>
        <taxon>Bacillati</taxon>
        <taxon>Actinomycetota</taxon>
        <taxon>Actinomycetes</taxon>
        <taxon>Micrococcales</taxon>
        <taxon>Microbacteriaceae</taxon>
        <taxon>Galbitalea</taxon>
    </lineage>
</organism>
<feature type="region of interest" description="Disordered" evidence="3">
    <location>
        <begin position="1658"/>
        <end position="1685"/>
    </location>
</feature>
<dbReference type="Gene3D" id="2.60.40.10">
    <property type="entry name" value="Immunoglobulins"/>
    <property type="match status" value="3"/>
</dbReference>
<evidence type="ECO:0000313" key="7">
    <source>
        <dbReference type="Proteomes" id="UP000479756"/>
    </source>
</evidence>
<protein>
    <submittedName>
        <fullName evidence="6">Tandem-95 repeat protein</fullName>
    </submittedName>
</protein>
<keyword evidence="2" id="KW-0624">Polysaccharide degradation</keyword>
<dbReference type="EMBL" id="JAAGWZ010000001">
    <property type="protein sequence ID" value="NEM90439.1"/>
    <property type="molecule type" value="Genomic_DNA"/>
</dbReference>
<dbReference type="NCBIfam" id="NF012211">
    <property type="entry name" value="tand_rpt_95"/>
    <property type="match status" value="1"/>
</dbReference>
<name>A0A7C9TPR2_9MICO</name>
<dbReference type="InterPro" id="IPR013783">
    <property type="entry name" value="Ig-like_fold"/>
</dbReference>
<dbReference type="GO" id="GO:0000272">
    <property type="term" value="P:polysaccharide catabolic process"/>
    <property type="evidence" value="ECO:0007669"/>
    <property type="project" value="UniProtKB-KW"/>
</dbReference>
<dbReference type="SMART" id="SM00060">
    <property type="entry name" value="FN3"/>
    <property type="match status" value="3"/>
</dbReference>
<keyword evidence="1" id="KW-0378">Hydrolase</keyword>
<dbReference type="CDD" id="cd00063">
    <property type="entry name" value="FN3"/>
    <property type="match status" value="1"/>
</dbReference>
<dbReference type="RefSeq" id="WP_163472087.1">
    <property type="nucleotide sequence ID" value="NZ_JAAGWZ010000001.1"/>
</dbReference>
<evidence type="ECO:0000259" key="5">
    <source>
        <dbReference type="PROSITE" id="PS50853"/>
    </source>
</evidence>
<evidence type="ECO:0000313" key="6">
    <source>
        <dbReference type="EMBL" id="NEM90439.1"/>
    </source>
</evidence>
<evidence type="ECO:0000256" key="3">
    <source>
        <dbReference type="SAM" id="MobiDB-lite"/>
    </source>
</evidence>
<dbReference type="Proteomes" id="UP000479756">
    <property type="component" value="Unassembled WGS sequence"/>
</dbReference>
<evidence type="ECO:0000256" key="4">
    <source>
        <dbReference type="SAM" id="Phobius"/>
    </source>
</evidence>
<dbReference type="SUPFAM" id="SSF49265">
    <property type="entry name" value="Fibronectin type III"/>
    <property type="match status" value="2"/>
</dbReference>
<dbReference type="Pfam" id="PF17963">
    <property type="entry name" value="Big_9"/>
    <property type="match status" value="5"/>
</dbReference>
<dbReference type="SUPFAM" id="SSF101898">
    <property type="entry name" value="NHL repeat"/>
    <property type="match status" value="1"/>
</dbReference>
<reference evidence="6 7" key="1">
    <citation type="journal article" date="2014" name="Int. J. Syst. Evol. Microbiol.">
        <title>Description of Galbitalea soli gen. nov., sp. nov., and Frondihabitans sucicola sp. nov.</title>
        <authorList>
            <person name="Kim S.J."/>
            <person name="Lim J.M."/>
            <person name="Ahn J.H."/>
            <person name="Weon H.Y."/>
            <person name="Hamada M."/>
            <person name="Suzuki K."/>
            <person name="Ahn T.Y."/>
            <person name="Kwon S.W."/>
        </authorList>
    </citation>
    <scope>NUCLEOTIDE SEQUENCE [LARGE SCALE GENOMIC DNA]</scope>
    <source>
        <strain evidence="6 7">NBRC 108727</strain>
    </source>
</reference>
<dbReference type="Gene3D" id="2.60.40.3440">
    <property type="match status" value="1"/>
</dbReference>
<keyword evidence="4" id="KW-0812">Transmembrane</keyword>